<dbReference type="SUPFAM" id="SSF53756">
    <property type="entry name" value="UDP-Glycosyltransferase/glycogen phosphorylase"/>
    <property type="match status" value="1"/>
</dbReference>
<dbReference type="InterPro" id="IPR028098">
    <property type="entry name" value="Glyco_trans_4-like_N"/>
</dbReference>
<dbReference type="PANTHER" id="PTHR12526:SF637">
    <property type="entry name" value="GLYCOSYLTRANSFERASE EPSF-RELATED"/>
    <property type="match status" value="1"/>
</dbReference>
<protein>
    <submittedName>
        <fullName evidence="2">Glycosyltransferase</fullName>
    </submittedName>
</protein>
<dbReference type="Proteomes" id="UP001259572">
    <property type="component" value="Unassembled WGS sequence"/>
</dbReference>
<reference evidence="2 3" key="1">
    <citation type="submission" date="2023-05" db="EMBL/GenBank/DDBJ databases">
        <authorList>
            <person name="Guo Y."/>
        </authorList>
    </citation>
    <scope>NUCLEOTIDE SEQUENCE [LARGE SCALE GENOMIC DNA]</scope>
    <source>
        <strain evidence="2 3">GR2756</strain>
    </source>
</reference>
<gene>
    <name evidence="2" type="ORF">RQX22_12090</name>
</gene>
<evidence type="ECO:0000259" key="1">
    <source>
        <dbReference type="Pfam" id="PF13579"/>
    </source>
</evidence>
<comment type="caution">
    <text evidence="2">The sequence shown here is derived from an EMBL/GenBank/DDBJ whole genome shotgun (WGS) entry which is preliminary data.</text>
</comment>
<dbReference type="Gene3D" id="3.40.50.2000">
    <property type="entry name" value="Glycogen Phosphorylase B"/>
    <property type="match status" value="2"/>
</dbReference>
<dbReference type="Pfam" id="PF13579">
    <property type="entry name" value="Glyco_trans_4_4"/>
    <property type="match status" value="1"/>
</dbReference>
<dbReference type="RefSeq" id="WP_315726779.1">
    <property type="nucleotide sequence ID" value="NZ_JAVUPU010000005.1"/>
</dbReference>
<feature type="domain" description="Glycosyltransferase subfamily 4-like N-terminal" evidence="1">
    <location>
        <begin position="51"/>
        <end position="199"/>
    </location>
</feature>
<dbReference type="EMBL" id="JAVUPU010000005">
    <property type="protein sequence ID" value="MDT9599692.1"/>
    <property type="molecule type" value="Genomic_DNA"/>
</dbReference>
<keyword evidence="3" id="KW-1185">Reference proteome</keyword>
<organism evidence="2 3">
    <name type="scientific">Sphingosinicella rhizophila</name>
    <dbReference type="NCBI Taxonomy" id="3050082"/>
    <lineage>
        <taxon>Bacteria</taxon>
        <taxon>Pseudomonadati</taxon>
        <taxon>Pseudomonadota</taxon>
        <taxon>Alphaproteobacteria</taxon>
        <taxon>Sphingomonadales</taxon>
        <taxon>Sphingosinicellaceae</taxon>
        <taxon>Sphingosinicella</taxon>
    </lineage>
</organism>
<accession>A0ABU3Q8G4</accession>
<dbReference type="PANTHER" id="PTHR12526">
    <property type="entry name" value="GLYCOSYLTRANSFERASE"/>
    <property type="match status" value="1"/>
</dbReference>
<name>A0ABU3Q8G4_9SPHN</name>
<proteinExistence type="predicted"/>
<evidence type="ECO:0000313" key="3">
    <source>
        <dbReference type="Proteomes" id="UP001259572"/>
    </source>
</evidence>
<sequence>MTDRSSPAILYISYDGMLEPLGQSQVLAYLEMLSDRYPIRLISFEKKEDWCRREEREAVRMRIEAAGIAWIPLRYHKTPTAPATAFDILAGAFVALYQVLRHRIAIVHARSYVAATMALLVKRVTGTKFLFDMRGFWADERIDAGLWPADSRLYRFAKRLEKRFLMAADHVVTLTQASAREIGTFPYLQGRKPAIAVIPTCADLDRFNRVGNARPTPFTFGFVGAAGTWSLFDQVLACFRQLIEVEPEARLLVVNRGEHAFIRERIGASGIDPERIELVTADHREMPLLLSRISAGAAVRRQAYSQIACAPTKLAEYLGCGIPCLANEGIGDVKAILEEAKVGIVLKDFSDEEVRSGMKALVALSREPDIAARCRTAAQRHFSLESGVAAYGEIYDRLAVSRRAGR</sequence>
<evidence type="ECO:0000313" key="2">
    <source>
        <dbReference type="EMBL" id="MDT9599692.1"/>
    </source>
</evidence>